<organism evidence="2 3">
    <name type="scientific">Cryptosporangium japonicum</name>
    <dbReference type="NCBI Taxonomy" id="80872"/>
    <lineage>
        <taxon>Bacteria</taxon>
        <taxon>Bacillati</taxon>
        <taxon>Actinomycetota</taxon>
        <taxon>Actinomycetes</taxon>
        <taxon>Cryptosporangiales</taxon>
        <taxon>Cryptosporangiaceae</taxon>
        <taxon>Cryptosporangium</taxon>
    </lineage>
</organism>
<feature type="compositionally biased region" description="Basic and acidic residues" evidence="1">
    <location>
        <begin position="70"/>
        <end position="79"/>
    </location>
</feature>
<comment type="caution">
    <text evidence="2">The sequence shown here is derived from an EMBL/GenBank/DDBJ whole genome shotgun (WGS) entry which is preliminary data.</text>
</comment>
<evidence type="ECO:0008006" key="4">
    <source>
        <dbReference type="Google" id="ProtNLM"/>
    </source>
</evidence>
<accession>A0ABN0TZB8</accession>
<reference evidence="2 3" key="1">
    <citation type="journal article" date="2019" name="Int. J. Syst. Evol. Microbiol.">
        <title>The Global Catalogue of Microorganisms (GCM) 10K type strain sequencing project: providing services to taxonomists for standard genome sequencing and annotation.</title>
        <authorList>
            <consortium name="The Broad Institute Genomics Platform"/>
            <consortium name="The Broad Institute Genome Sequencing Center for Infectious Disease"/>
            <person name="Wu L."/>
            <person name="Ma J."/>
        </authorList>
    </citation>
    <scope>NUCLEOTIDE SEQUENCE [LARGE SCALE GENOMIC DNA]</scope>
    <source>
        <strain evidence="2 3">JCM 10425</strain>
    </source>
</reference>
<proteinExistence type="predicted"/>
<keyword evidence="3" id="KW-1185">Reference proteome</keyword>
<evidence type="ECO:0000313" key="2">
    <source>
        <dbReference type="EMBL" id="GAA0233949.1"/>
    </source>
</evidence>
<name>A0ABN0TZB8_9ACTN</name>
<feature type="region of interest" description="Disordered" evidence="1">
    <location>
        <begin position="47"/>
        <end position="79"/>
    </location>
</feature>
<sequence length="79" mass="8575">MAGSGAALAVAGLALMRVARRRAAAAAAAGVQLTAVEALWLYLEETRRRPDDGPEPRHLSPTDQTARLRRVAEQAERRR</sequence>
<dbReference type="EMBL" id="BAAAGX010000007">
    <property type="protein sequence ID" value="GAA0233949.1"/>
    <property type="molecule type" value="Genomic_DNA"/>
</dbReference>
<feature type="compositionally biased region" description="Basic and acidic residues" evidence="1">
    <location>
        <begin position="47"/>
        <end position="60"/>
    </location>
</feature>
<dbReference type="Proteomes" id="UP001500967">
    <property type="component" value="Unassembled WGS sequence"/>
</dbReference>
<protein>
    <recommendedName>
        <fullName evidence="4">Secreted protein</fullName>
    </recommendedName>
</protein>
<gene>
    <name evidence="2" type="ORF">GCM10009539_19090</name>
</gene>
<evidence type="ECO:0000313" key="3">
    <source>
        <dbReference type="Proteomes" id="UP001500967"/>
    </source>
</evidence>
<evidence type="ECO:0000256" key="1">
    <source>
        <dbReference type="SAM" id="MobiDB-lite"/>
    </source>
</evidence>